<protein>
    <submittedName>
        <fullName evidence="2">Thioredoxin</fullName>
    </submittedName>
</protein>
<dbReference type="InterPro" id="IPR013766">
    <property type="entry name" value="Thioredoxin_domain"/>
</dbReference>
<dbReference type="OrthoDB" id="2121326at2759"/>
<dbReference type="AlphaFoldDB" id="K8EGW5"/>
<evidence type="ECO:0000313" key="2">
    <source>
        <dbReference type="EMBL" id="CCO17244.1"/>
    </source>
</evidence>
<dbReference type="InterPro" id="IPR036249">
    <property type="entry name" value="Thioredoxin-like_sf"/>
</dbReference>
<dbReference type="PRINTS" id="PR00421">
    <property type="entry name" value="THIOREDOXIN"/>
</dbReference>
<dbReference type="Pfam" id="PF00085">
    <property type="entry name" value="Thioredoxin"/>
    <property type="match status" value="1"/>
</dbReference>
<dbReference type="PANTHER" id="PTHR46050:SF29">
    <property type="entry name" value="TPR REPEAT-CONTAINING THIOREDOXIN TTL4"/>
    <property type="match status" value="1"/>
</dbReference>
<dbReference type="SUPFAM" id="SSF48452">
    <property type="entry name" value="TPR-like"/>
    <property type="match status" value="2"/>
</dbReference>
<dbReference type="KEGG" id="bpg:Bathy06g03720"/>
<dbReference type="InterPro" id="IPR017937">
    <property type="entry name" value="Thioredoxin_CS"/>
</dbReference>
<reference evidence="2 3" key="1">
    <citation type="submission" date="2011-10" db="EMBL/GenBank/DDBJ databases">
        <authorList>
            <person name="Genoscope - CEA"/>
        </authorList>
    </citation>
    <scope>NUCLEOTIDE SEQUENCE [LARGE SCALE GENOMIC DNA]</scope>
    <source>
        <strain evidence="2 3">RCC 1105</strain>
    </source>
</reference>
<dbReference type="eggNOG" id="KOG0908">
    <property type="taxonomic scope" value="Eukaryota"/>
</dbReference>
<proteinExistence type="predicted"/>
<dbReference type="InterPro" id="IPR044534">
    <property type="entry name" value="TTL1-4"/>
</dbReference>
<dbReference type="PROSITE" id="PS51352">
    <property type="entry name" value="THIOREDOXIN_2"/>
    <property type="match status" value="1"/>
</dbReference>
<evidence type="ECO:0000259" key="1">
    <source>
        <dbReference type="PROSITE" id="PS51352"/>
    </source>
</evidence>
<dbReference type="CDD" id="cd02947">
    <property type="entry name" value="TRX_family"/>
    <property type="match status" value="1"/>
</dbReference>
<organism evidence="2 3">
    <name type="scientific">Bathycoccus prasinos</name>
    <dbReference type="NCBI Taxonomy" id="41875"/>
    <lineage>
        <taxon>Eukaryota</taxon>
        <taxon>Viridiplantae</taxon>
        <taxon>Chlorophyta</taxon>
        <taxon>Mamiellophyceae</taxon>
        <taxon>Mamiellales</taxon>
        <taxon>Bathycoccaceae</taxon>
        <taxon>Bathycoccus</taxon>
    </lineage>
</organism>
<dbReference type="Proteomes" id="UP000198341">
    <property type="component" value="Chromosome 6"/>
</dbReference>
<keyword evidence="3" id="KW-1185">Reference proteome</keyword>
<dbReference type="Gene3D" id="3.40.30.10">
    <property type="entry name" value="Glutaredoxin"/>
    <property type="match status" value="1"/>
</dbReference>
<dbReference type="GeneID" id="19015353"/>
<dbReference type="Gene3D" id="1.25.40.10">
    <property type="entry name" value="Tetratricopeptide repeat domain"/>
    <property type="match status" value="2"/>
</dbReference>
<gene>
    <name evidence="2" type="ORF">Bathy06g03720</name>
</gene>
<sequence length="413" mass="46098">MLEGENEEEQKKAAEHARLKGNDFYKRRKYHDAINSYCDSINTHPTSSALSNLAIALSGAGPTQNRLNVIRCLLLSVSLEPERVKAVEKLNTELTLSGDIEAASRMASGEMMIRMDGFTPKRVRECFQKMEKESVFPKKCEENLKDLSASLRQVFIGKETGNGCFRAGDFEDAKNAYTAGINAATAEYSQVMDTGMSEKKARVVTPGVSILLCNRSLMKSKLGDYQGALDDANEAIRAVLDGDVNYVKALLRKADALKKQEKFSDAFEAYFLCWTRLPGDANIANELNECVEKSERPNKKSFKAIAGPRACSDMNEYNALIQNHELVLVDFHAKWCGPCKQIAPAYAAMNLNKYRSVLFLKVDVDEAQDIAAREAVQAMPTFVLYRYGMKMDVMRGADVNSLDRLVSRWTQTI</sequence>
<name>K8EGW5_9CHLO</name>
<feature type="domain" description="Thioredoxin" evidence="1">
    <location>
        <begin position="290"/>
        <end position="413"/>
    </location>
</feature>
<dbReference type="SUPFAM" id="SSF52833">
    <property type="entry name" value="Thioredoxin-like"/>
    <property type="match status" value="1"/>
</dbReference>
<dbReference type="RefSeq" id="XP_007512644.1">
    <property type="nucleotide sequence ID" value="XM_007512582.1"/>
</dbReference>
<dbReference type="InterPro" id="IPR011990">
    <property type="entry name" value="TPR-like_helical_dom_sf"/>
</dbReference>
<dbReference type="PROSITE" id="PS00194">
    <property type="entry name" value="THIOREDOXIN_1"/>
    <property type="match status" value="1"/>
</dbReference>
<dbReference type="GO" id="GO:0006950">
    <property type="term" value="P:response to stress"/>
    <property type="evidence" value="ECO:0007669"/>
    <property type="project" value="UniProtKB-ARBA"/>
</dbReference>
<dbReference type="PANTHER" id="PTHR46050">
    <property type="entry name" value="TPR REPEAT-CONTAINING THIOREDOXIN"/>
    <property type="match status" value="1"/>
</dbReference>
<dbReference type="STRING" id="41875.K8EGW5"/>
<evidence type="ECO:0000313" key="3">
    <source>
        <dbReference type="Proteomes" id="UP000198341"/>
    </source>
</evidence>
<dbReference type="EMBL" id="FO082273">
    <property type="protein sequence ID" value="CCO17244.1"/>
    <property type="molecule type" value="Genomic_DNA"/>
</dbReference>
<accession>K8EGW5</accession>